<keyword evidence="4" id="KW-1185">Reference proteome</keyword>
<keyword evidence="2" id="KW-0812">Transmembrane</keyword>
<protein>
    <submittedName>
        <fullName evidence="3">Uncharacterized protein</fullName>
    </submittedName>
</protein>
<comment type="caution">
    <text evidence="3">The sequence shown here is derived from an EMBL/GenBank/DDBJ whole genome shotgun (WGS) entry which is preliminary data.</text>
</comment>
<keyword evidence="2" id="KW-1133">Transmembrane helix</keyword>
<feature type="transmembrane region" description="Helical" evidence="2">
    <location>
        <begin position="14"/>
        <end position="35"/>
    </location>
</feature>
<dbReference type="RefSeq" id="WP_239174236.1">
    <property type="nucleotide sequence ID" value="NZ_BAAAUC010000013.1"/>
</dbReference>
<proteinExistence type="predicted"/>
<dbReference type="EMBL" id="BOMH01000007">
    <property type="protein sequence ID" value="GID63113.1"/>
    <property type="molecule type" value="Genomic_DNA"/>
</dbReference>
<feature type="transmembrane region" description="Helical" evidence="2">
    <location>
        <begin position="170"/>
        <end position="190"/>
    </location>
</feature>
<dbReference type="Proteomes" id="UP000619479">
    <property type="component" value="Unassembled WGS sequence"/>
</dbReference>
<sequence length="426" mass="44508">MADEIQSVRQFRRFALAVCAIGVVIQLGLTAYYLGMGHKAAPHHLPVGLVADAGQRAEVIAMLSAGGRFEVGDFDSAGELTTAIRRREVYGGVDLSGAAPHLYVASAAGPAAATLLRGTYTSVLQQRTAEQVTELAATSDEIGVATVEQLITPPQVTDVVPLPADDVNGVSLGFLTQALSLGGTIASMGLGRLLPRTRRSWRRGVAHLSTLILYAVGSAAAVLMSMSWFGVGSDANRWEMLGIFSLISLAVTGSTAGAVALVGPAGAAVGAFYFTIGTVISGASILPEFLPAFGQHLGENLPTGAGVQAVRDDLYFPDAPIGPHLWVLTAYAAIGCLLVLITNVLPNRKDSTSEVDLDLTVRLEGVPAGSISRSNSDFRGHAEPVERGNRGSERTHREHPEPDHRAADPAGNHSNDRGPDIGVGKQ</sequence>
<evidence type="ECO:0000256" key="1">
    <source>
        <dbReference type="SAM" id="MobiDB-lite"/>
    </source>
</evidence>
<feature type="compositionally biased region" description="Basic and acidic residues" evidence="1">
    <location>
        <begin position="376"/>
        <end position="407"/>
    </location>
</feature>
<feature type="transmembrane region" description="Helical" evidence="2">
    <location>
        <begin position="243"/>
        <end position="263"/>
    </location>
</feature>
<reference evidence="3" key="1">
    <citation type="submission" date="2021-01" db="EMBL/GenBank/DDBJ databases">
        <title>Whole genome shotgun sequence of Actinoplanes cyaneus NBRC 14990.</title>
        <authorList>
            <person name="Komaki H."/>
            <person name="Tamura T."/>
        </authorList>
    </citation>
    <scope>NUCLEOTIDE SEQUENCE</scope>
    <source>
        <strain evidence="3">NBRC 14990</strain>
    </source>
</reference>
<gene>
    <name evidence="3" type="ORF">Acy02nite_09940</name>
</gene>
<keyword evidence="2" id="KW-0472">Membrane</keyword>
<dbReference type="AlphaFoldDB" id="A0A919M3E5"/>
<feature type="region of interest" description="Disordered" evidence="1">
    <location>
        <begin position="370"/>
        <end position="426"/>
    </location>
</feature>
<feature type="transmembrane region" description="Helical" evidence="2">
    <location>
        <begin position="270"/>
        <end position="290"/>
    </location>
</feature>
<feature type="transmembrane region" description="Helical" evidence="2">
    <location>
        <begin position="211"/>
        <end position="231"/>
    </location>
</feature>
<evidence type="ECO:0000313" key="3">
    <source>
        <dbReference type="EMBL" id="GID63113.1"/>
    </source>
</evidence>
<evidence type="ECO:0000256" key="2">
    <source>
        <dbReference type="SAM" id="Phobius"/>
    </source>
</evidence>
<feature type="transmembrane region" description="Helical" evidence="2">
    <location>
        <begin position="325"/>
        <end position="345"/>
    </location>
</feature>
<organism evidence="3 4">
    <name type="scientific">Actinoplanes cyaneus</name>
    <dbReference type="NCBI Taxonomy" id="52696"/>
    <lineage>
        <taxon>Bacteria</taxon>
        <taxon>Bacillati</taxon>
        <taxon>Actinomycetota</taxon>
        <taxon>Actinomycetes</taxon>
        <taxon>Micromonosporales</taxon>
        <taxon>Micromonosporaceae</taxon>
        <taxon>Actinoplanes</taxon>
    </lineage>
</organism>
<name>A0A919M3E5_9ACTN</name>
<evidence type="ECO:0000313" key="4">
    <source>
        <dbReference type="Proteomes" id="UP000619479"/>
    </source>
</evidence>
<accession>A0A919M3E5</accession>